<dbReference type="InterPro" id="IPR003736">
    <property type="entry name" value="PAAI_dom"/>
</dbReference>
<proteinExistence type="predicted"/>
<dbReference type="SUPFAM" id="SSF54637">
    <property type="entry name" value="Thioesterase/thiol ester dehydrase-isomerase"/>
    <property type="match status" value="1"/>
</dbReference>
<sequence length="141" mass="14826">MTTDLADFAHGIFKAQPFSMFLGAELTSVGPGSAEIRIANRPEIQQQHGFVHGGVLSYLADNALTFAGGLALGGDALTAEYKINYVRPAVGDQVVARAEATATTRRQAVCQCSVYAVSEQGEEQLVAVAQGTIVRAGRQAD</sequence>
<dbReference type="NCBIfam" id="TIGR00369">
    <property type="entry name" value="unchar_dom_1"/>
    <property type="match status" value="1"/>
</dbReference>
<dbReference type="AlphaFoldDB" id="A0A5C6JWB8"/>
<reference evidence="3" key="1">
    <citation type="journal article" date="2019" name="Microbiol. Resour. Announc.">
        <title>Draft Genomic Sequences of Streptomyces misionensis and Streptomyces albidoflavus, bacteria applied for phytopathogen biocontrol.</title>
        <authorList>
            <person name="Pylro V."/>
            <person name="Dias A."/>
            <person name="Andreote F."/>
            <person name="Varani A."/>
            <person name="Andreote C."/>
            <person name="Bernardo E."/>
            <person name="Martins T."/>
        </authorList>
    </citation>
    <scope>NUCLEOTIDE SEQUENCE [LARGE SCALE GENOMIC DNA]</scope>
    <source>
        <strain evidence="3">66</strain>
    </source>
</reference>
<organism evidence="3 4">
    <name type="scientific">Streptomyces misionensis</name>
    <dbReference type="NCBI Taxonomy" id="67331"/>
    <lineage>
        <taxon>Bacteria</taxon>
        <taxon>Bacillati</taxon>
        <taxon>Actinomycetota</taxon>
        <taxon>Actinomycetes</taxon>
        <taxon>Kitasatosporales</taxon>
        <taxon>Streptomycetaceae</taxon>
        <taxon>Streptomyces</taxon>
    </lineage>
</organism>
<dbReference type="InterPro" id="IPR052723">
    <property type="entry name" value="Acyl-CoA_thioesterase_PaaI"/>
</dbReference>
<accession>A0A5C6JWB8</accession>
<dbReference type="CDD" id="cd03443">
    <property type="entry name" value="PaaI_thioesterase"/>
    <property type="match status" value="1"/>
</dbReference>
<gene>
    <name evidence="3" type="ORF">FRZ03_10345</name>
</gene>
<evidence type="ECO:0000313" key="3">
    <source>
        <dbReference type="EMBL" id="TWV53517.1"/>
    </source>
</evidence>
<comment type="caution">
    <text evidence="3">The sequence shown here is derived from an EMBL/GenBank/DDBJ whole genome shotgun (WGS) entry which is preliminary data.</text>
</comment>
<keyword evidence="4" id="KW-1185">Reference proteome</keyword>
<protein>
    <submittedName>
        <fullName evidence="3">PaaI family thioesterase</fullName>
    </submittedName>
</protein>
<evidence type="ECO:0000256" key="1">
    <source>
        <dbReference type="ARBA" id="ARBA00022801"/>
    </source>
</evidence>
<name>A0A5C6JWB8_9ACTN</name>
<evidence type="ECO:0000313" key="4">
    <source>
        <dbReference type="Proteomes" id="UP000320481"/>
    </source>
</evidence>
<dbReference type="Pfam" id="PF03061">
    <property type="entry name" value="4HBT"/>
    <property type="match status" value="1"/>
</dbReference>
<dbReference type="EMBL" id="VOGW01000055">
    <property type="protein sequence ID" value="TWV53517.1"/>
    <property type="molecule type" value="Genomic_DNA"/>
</dbReference>
<feature type="domain" description="Thioesterase" evidence="2">
    <location>
        <begin position="48"/>
        <end position="118"/>
    </location>
</feature>
<dbReference type="Gene3D" id="3.10.129.10">
    <property type="entry name" value="Hotdog Thioesterase"/>
    <property type="match status" value="1"/>
</dbReference>
<dbReference type="InterPro" id="IPR006683">
    <property type="entry name" value="Thioestr_dom"/>
</dbReference>
<dbReference type="RefSeq" id="WP_146464845.1">
    <property type="nucleotide sequence ID" value="NZ_VOGW01000055.1"/>
</dbReference>
<keyword evidence="1" id="KW-0378">Hydrolase</keyword>
<dbReference type="InterPro" id="IPR029069">
    <property type="entry name" value="HotDog_dom_sf"/>
</dbReference>
<dbReference type="PANTHER" id="PTHR42856:SF1">
    <property type="entry name" value="ACYL-COENZYME A THIOESTERASE PAAI"/>
    <property type="match status" value="1"/>
</dbReference>
<evidence type="ECO:0000259" key="2">
    <source>
        <dbReference type="Pfam" id="PF03061"/>
    </source>
</evidence>
<dbReference type="Proteomes" id="UP000320481">
    <property type="component" value="Unassembled WGS sequence"/>
</dbReference>
<dbReference type="GO" id="GO:0016289">
    <property type="term" value="F:acyl-CoA hydrolase activity"/>
    <property type="evidence" value="ECO:0007669"/>
    <property type="project" value="UniProtKB-ARBA"/>
</dbReference>
<dbReference type="PANTHER" id="PTHR42856">
    <property type="entry name" value="ACYL-COENZYME A THIOESTERASE PAAI"/>
    <property type="match status" value="1"/>
</dbReference>